<evidence type="ECO:0000313" key="2">
    <source>
        <dbReference type="Proteomes" id="UP000805193"/>
    </source>
</evidence>
<comment type="caution">
    <text evidence="1">The sequence shown here is derived from an EMBL/GenBank/DDBJ whole genome shotgun (WGS) entry which is preliminary data.</text>
</comment>
<accession>A0AC60QAA1</accession>
<name>A0AC60QAA1_IXOPE</name>
<protein>
    <submittedName>
        <fullName evidence="1">Uncharacterized protein</fullName>
    </submittedName>
</protein>
<dbReference type="Proteomes" id="UP000805193">
    <property type="component" value="Unassembled WGS sequence"/>
</dbReference>
<reference evidence="1 2" key="1">
    <citation type="journal article" date="2020" name="Cell">
        <title>Large-Scale Comparative Analyses of Tick Genomes Elucidate Their Genetic Diversity and Vector Capacities.</title>
        <authorList>
            <consortium name="Tick Genome and Microbiome Consortium (TIGMIC)"/>
            <person name="Jia N."/>
            <person name="Wang J."/>
            <person name="Shi W."/>
            <person name="Du L."/>
            <person name="Sun Y."/>
            <person name="Zhan W."/>
            <person name="Jiang J.F."/>
            <person name="Wang Q."/>
            <person name="Zhang B."/>
            <person name="Ji P."/>
            <person name="Bell-Sakyi L."/>
            <person name="Cui X.M."/>
            <person name="Yuan T.T."/>
            <person name="Jiang B.G."/>
            <person name="Yang W.F."/>
            <person name="Lam T.T."/>
            <person name="Chang Q.C."/>
            <person name="Ding S.J."/>
            <person name="Wang X.J."/>
            <person name="Zhu J.G."/>
            <person name="Ruan X.D."/>
            <person name="Zhao L."/>
            <person name="Wei J.T."/>
            <person name="Ye R.Z."/>
            <person name="Que T.C."/>
            <person name="Du C.H."/>
            <person name="Zhou Y.H."/>
            <person name="Cheng J.X."/>
            <person name="Dai P.F."/>
            <person name="Guo W.B."/>
            <person name="Han X.H."/>
            <person name="Huang E.J."/>
            <person name="Li L.F."/>
            <person name="Wei W."/>
            <person name="Gao Y.C."/>
            <person name="Liu J.Z."/>
            <person name="Shao H.Z."/>
            <person name="Wang X."/>
            <person name="Wang C.C."/>
            <person name="Yang T.C."/>
            <person name="Huo Q.B."/>
            <person name="Li W."/>
            <person name="Chen H.Y."/>
            <person name="Chen S.E."/>
            <person name="Zhou L.G."/>
            <person name="Ni X.B."/>
            <person name="Tian J.H."/>
            <person name="Sheng Y."/>
            <person name="Liu T."/>
            <person name="Pan Y.S."/>
            <person name="Xia L.Y."/>
            <person name="Li J."/>
            <person name="Zhao F."/>
            <person name="Cao W.C."/>
        </authorList>
    </citation>
    <scope>NUCLEOTIDE SEQUENCE [LARGE SCALE GENOMIC DNA]</scope>
    <source>
        <strain evidence="1">Iper-2018</strain>
    </source>
</reference>
<sequence length="76" mass="8646">MKRFRTTLTATFQLYPKSLKKRPRQATLQTPELHQVKVGRWALGGNGAQEVAWSTFKQRDAMAKLGRLGRLTHLPA</sequence>
<evidence type="ECO:0000313" key="1">
    <source>
        <dbReference type="EMBL" id="KAG0429655.1"/>
    </source>
</evidence>
<gene>
    <name evidence="1" type="ORF">HPB47_023419</name>
</gene>
<proteinExistence type="predicted"/>
<keyword evidence="2" id="KW-1185">Reference proteome</keyword>
<organism evidence="1 2">
    <name type="scientific">Ixodes persulcatus</name>
    <name type="common">Taiga tick</name>
    <dbReference type="NCBI Taxonomy" id="34615"/>
    <lineage>
        <taxon>Eukaryota</taxon>
        <taxon>Metazoa</taxon>
        <taxon>Ecdysozoa</taxon>
        <taxon>Arthropoda</taxon>
        <taxon>Chelicerata</taxon>
        <taxon>Arachnida</taxon>
        <taxon>Acari</taxon>
        <taxon>Parasitiformes</taxon>
        <taxon>Ixodida</taxon>
        <taxon>Ixodoidea</taxon>
        <taxon>Ixodidae</taxon>
        <taxon>Ixodinae</taxon>
        <taxon>Ixodes</taxon>
    </lineage>
</organism>
<dbReference type="EMBL" id="JABSTQ010009394">
    <property type="protein sequence ID" value="KAG0429655.1"/>
    <property type="molecule type" value="Genomic_DNA"/>
</dbReference>